<evidence type="ECO:0000256" key="1">
    <source>
        <dbReference type="ARBA" id="ARBA00022676"/>
    </source>
</evidence>
<reference evidence="4 5" key="1">
    <citation type="submission" date="2019-08" db="EMBL/GenBank/DDBJ databases">
        <title>In-depth cultivation of the pig gut microbiome towards novel bacterial diversity and tailored functional studies.</title>
        <authorList>
            <person name="Wylensek D."/>
            <person name="Hitch T.C.A."/>
            <person name="Clavel T."/>
        </authorList>
    </citation>
    <scope>NUCLEOTIDE SEQUENCE [LARGE SCALE GENOMIC DNA]</scope>
    <source>
        <strain evidence="5">WCA-380-WT-3B3</strain>
    </source>
</reference>
<organism evidence="4 5">
    <name type="scientific">Selenomonas montiformis</name>
    <dbReference type="NCBI Taxonomy" id="2652285"/>
    <lineage>
        <taxon>Bacteria</taxon>
        <taxon>Bacillati</taxon>
        <taxon>Bacillota</taxon>
        <taxon>Negativicutes</taxon>
        <taxon>Selenomonadales</taxon>
        <taxon>Selenomonadaceae</taxon>
        <taxon>Selenomonas</taxon>
    </lineage>
</organism>
<dbReference type="PANTHER" id="PTHR22916:SF51">
    <property type="entry name" value="GLYCOSYLTRANSFERASE EPSH-RELATED"/>
    <property type="match status" value="1"/>
</dbReference>
<evidence type="ECO:0000256" key="2">
    <source>
        <dbReference type="ARBA" id="ARBA00022679"/>
    </source>
</evidence>
<keyword evidence="1" id="KW-0328">Glycosyltransferase</keyword>
<keyword evidence="5" id="KW-1185">Reference proteome</keyword>
<dbReference type="Gene3D" id="3.90.550.10">
    <property type="entry name" value="Spore Coat Polysaccharide Biosynthesis Protein SpsA, Chain A"/>
    <property type="match status" value="1"/>
</dbReference>
<protein>
    <submittedName>
        <fullName evidence="4">Glycosyltransferase family 2 protein</fullName>
    </submittedName>
</protein>
<comment type="caution">
    <text evidence="4">The sequence shown here is derived from an EMBL/GenBank/DDBJ whole genome shotgun (WGS) entry which is preliminary data.</text>
</comment>
<evidence type="ECO:0000313" key="4">
    <source>
        <dbReference type="EMBL" id="MSV24465.1"/>
    </source>
</evidence>
<dbReference type="EMBL" id="VUNL01000004">
    <property type="protein sequence ID" value="MSV24465.1"/>
    <property type="molecule type" value="Genomic_DNA"/>
</dbReference>
<dbReference type="InterPro" id="IPR001173">
    <property type="entry name" value="Glyco_trans_2-like"/>
</dbReference>
<dbReference type="CDD" id="cd00761">
    <property type="entry name" value="Glyco_tranf_GTA_type"/>
    <property type="match status" value="1"/>
</dbReference>
<evidence type="ECO:0000259" key="3">
    <source>
        <dbReference type="Pfam" id="PF00535"/>
    </source>
</evidence>
<proteinExistence type="predicted"/>
<evidence type="ECO:0000313" key="5">
    <source>
        <dbReference type="Proteomes" id="UP000430222"/>
    </source>
</evidence>
<keyword evidence="2 4" id="KW-0808">Transferase</keyword>
<accession>A0A6I2UVT0</accession>
<dbReference type="InterPro" id="IPR029044">
    <property type="entry name" value="Nucleotide-diphossugar_trans"/>
</dbReference>
<dbReference type="SUPFAM" id="SSF53448">
    <property type="entry name" value="Nucleotide-diphospho-sugar transferases"/>
    <property type="match status" value="1"/>
</dbReference>
<name>A0A6I2UVT0_9FIRM</name>
<dbReference type="PANTHER" id="PTHR22916">
    <property type="entry name" value="GLYCOSYLTRANSFERASE"/>
    <property type="match status" value="1"/>
</dbReference>
<gene>
    <name evidence="4" type="ORF">FYJ78_04540</name>
</gene>
<dbReference type="Proteomes" id="UP000430222">
    <property type="component" value="Unassembled WGS sequence"/>
</dbReference>
<sequence length="359" mass="42532">MIEGAFKLLRDPLVSIIVPVYNAEKFLSRCLASLVGQTYKNIEIVVVNDGSSDKSQDIINEFRMECNAIKAFLIKNSGAGEARNYAFQYITGELVMFVDADDWIDEDCVYKCVNYFKEYKDLECVIFPYIREFYGLSRKNNMLGDKTVYFHGDGNILYRRLFGLVGKEKACPASLDDLNLSMCKMYYTKFMQNKFFPKRDDIVAGEDLWYNLKVFEHMNNILYTTDTYYHYNKENDKSVTKIYRKDDVDKFKNLFKFMENTIIKNNLSDVYKEALNNRKVLSITNYVRNIMNSDMGYKEKSLGLFEVLSRKDIIKSFKSFDFKYLPLHWKLFFWLCKKQYIKILMIISMLGEKFKYFFK</sequence>
<feature type="domain" description="Glycosyltransferase 2-like" evidence="3">
    <location>
        <begin position="15"/>
        <end position="141"/>
    </location>
</feature>
<dbReference type="Pfam" id="PF00535">
    <property type="entry name" value="Glycos_transf_2"/>
    <property type="match status" value="1"/>
</dbReference>
<dbReference type="GO" id="GO:0016757">
    <property type="term" value="F:glycosyltransferase activity"/>
    <property type="evidence" value="ECO:0007669"/>
    <property type="project" value="UniProtKB-KW"/>
</dbReference>
<dbReference type="AlphaFoldDB" id="A0A6I2UVT0"/>